<protein>
    <submittedName>
        <fullName evidence="2">Uncharacterized protein</fullName>
    </submittedName>
</protein>
<feature type="compositionally biased region" description="Basic and acidic residues" evidence="1">
    <location>
        <begin position="1"/>
        <end position="15"/>
    </location>
</feature>
<evidence type="ECO:0000313" key="2">
    <source>
        <dbReference type="EMBL" id="WMV19774.1"/>
    </source>
</evidence>
<dbReference type="EMBL" id="CP133614">
    <property type="protein sequence ID" value="WMV19774.1"/>
    <property type="molecule type" value="Genomic_DNA"/>
</dbReference>
<accession>A0AAF0QH20</accession>
<sequence>MEDDNSSHVRSDGHGHPRNRQRFSRQGSSKAPKYNEDRVYNPKPQGISNPYGLLVLGVERDIRLDVWLAKRVALVVVKVVT</sequence>
<name>A0AAF0QH20_SOLVR</name>
<proteinExistence type="predicted"/>
<gene>
    <name evidence="2" type="ORF">MTR67_013159</name>
</gene>
<evidence type="ECO:0000313" key="3">
    <source>
        <dbReference type="Proteomes" id="UP001234989"/>
    </source>
</evidence>
<reference evidence="2" key="1">
    <citation type="submission" date="2023-08" db="EMBL/GenBank/DDBJ databases">
        <title>A de novo genome assembly of Solanum verrucosum Schlechtendal, a Mexican diploid species geographically isolated from the other diploid A-genome species in potato relatives.</title>
        <authorList>
            <person name="Hosaka K."/>
        </authorList>
    </citation>
    <scope>NUCLEOTIDE SEQUENCE</scope>
    <source>
        <tissue evidence="2">Young leaves</tissue>
    </source>
</reference>
<dbReference type="Proteomes" id="UP001234989">
    <property type="component" value="Chromosome 3"/>
</dbReference>
<keyword evidence="3" id="KW-1185">Reference proteome</keyword>
<dbReference type="AlphaFoldDB" id="A0AAF0QH20"/>
<organism evidence="2 3">
    <name type="scientific">Solanum verrucosum</name>
    <dbReference type="NCBI Taxonomy" id="315347"/>
    <lineage>
        <taxon>Eukaryota</taxon>
        <taxon>Viridiplantae</taxon>
        <taxon>Streptophyta</taxon>
        <taxon>Embryophyta</taxon>
        <taxon>Tracheophyta</taxon>
        <taxon>Spermatophyta</taxon>
        <taxon>Magnoliopsida</taxon>
        <taxon>eudicotyledons</taxon>
        <taxon>Gunneridae</taxon>
        <taxon>Pentapetalae</taxon>
        <taxon>asterids</taxon>
        <taxon>lamiids</taxon>
        <taxon>Solanales</taxon>
        <taxon>Solanaceae</taxon>
        <taxon>Solanoideae</taxon>
        <taxon>Solaneae</taxon>
        <taxon>Solanum</taxon>
    </lineage>
</organism>
<feature type="region of interest" description="Disordered" evidence="1">
    <location>
        <begin position="1"/>
        <end position="43"/>
    </location>
</feature>
<evidence type="ECO:0000256" key="1">
    <source>
        <dbReference type="SAM" id="MobiDB-lite"/>
    </source>
</evidence>